<organism evidence="2 3">
    <name type="scientific">Brotocaccenecus cirricatena</name>
    <dbReference type="NCBI Taxonomy" id="3064195"/>
    <lineage>
        <taxon>Bacteria</taxon>
        <taxon>Bacillati</taxon>
        <taxon>Bacillota</taxon>
        <taxon>Clostridia</taxon>
        <taxon>Eubacteriales</taxon>
        <taxon>Oscillospiraceae</taxon>
        <taxon>Brotocaccenecus</taxon>
    </lineage>
</organism>
<dbReference type="InterPro" id="IPR003797">
    <property type="entry name" value="DegV"/>
</dbReference>
<dbReference type="PROSITE" id="PS51482">
    <property type="entry name" value="DEGV"/>
    <property type="match status" value="1"/>
</dbReference>
<dbReference type="Gene3D" id="3.30.1180.10">
    <property type="match status" value="1"/>
</dbReference>
<dbReference type="AlphaFoldDB" id="A0AAE3A971"/>
<dbReference type="SUPFAM" id="SSF82549">
    <property type="entry name" value="DAK1/DegV-like"/>
    <property type="match status" value="1"/>
</dbReference>
<dbReference type="Pfam" id="PF02645">
    <property type="entry name" value="DegV"/>
    <property type="match status" value="1"/>
</dbReference>
<dbReference type="Proteomes" id="UP001199319">
    <property type="component" value="Unassembled WGS sequence"/>
</dbReference>
<keyword evidence="1" id="KW-0446">Lipid-binding</keyword>
<dbReference type="GO" id="GO:0008289">
    <property type="term" value="F:lipid binding"/>
    <property type="evidence" value="ECO:0007669"/>
    <property type="project" value="UniProtKB-KW"/>
</dbReference>
<evidence type="ECO:0000256" key="1">
    <source>
        <dbReference type="ARBA" id="ARBA00023121"/>
    </source>
</evidence>
<accession>A0AAE3A971</accession>
<dbReference type="PANTHER" id="PTHR33434:SF2">
    <property type="entry name" value="FATTY ACID-BINDING PROTEIN TM_1468"/>
    <property type="match status" value="1"/>
</dbReference>
<dbReference type="PANTHER" id="PTHR33434">
    <property type="entry name" value="DEGV DOMAIN-CONTAINING PROTEIN DR_1986-RELATED"/>
    <property type="match status" value="1"/>
</dbReference>
<gene>
    <name evidence="2" type="ORF">LKD37_01965</name>
</gene>
<dbReference type="InterPro" id="IPR050270">
    <property type="entry name" value="DegV_domain_contain"/>
</dbReference>
<evidence type="ECO:0000313" key="2">
    <source>
        <dbReference type="EMBL" id="MCC2128296.1"/>
    </source>
</evidence>
<sequence length="282" mass="31024">MKVKITSDSTCDLSPELIEKYDIAITPLSVHCGDKVGRDGVEITPEIIYDYVDASGQLPRTSAVNVFDYVREFRHWRQQGYSIVHFCISSDFSSSYQNACIAAADIGQVYVVDSRNLSTGQGLLVLHGAELAAAGQTAEEIQKACTDLAPQVEASFVIDRLDYLYKGGRCSALSAFGGNLLKLKPCIEVKDGKMTPGKKYRGPIDKVMQQYADDRLRGRDDINKHRVFITHTRCAPEAVEAVRQKILELAPDFEEIIETNAGSTVTSHCGPGTLGVLFIRTK</sequence>
<proteinExistence type="predicted"/>
<dbReference type="RefSeq" id="WP_302927702.1">
    <property type="nucleotide sequence ID" value="NZ_JAJEPW010000003.1"/>
</dbReference>
<name>A0AAE3A971_9FIRM</name>
<dbReference type="InterPro" id="IPR043168">
    <property type="entry name" value="DegV_C"/>
</dbReference>
<evidence type="ECO:0000313" key="3">
    <source>
        <dbReference type="Proteomes" id="UP001199319"/>
    </source>
</evidence>
<comment type="caution">
    <text evidence="2">The sequence shown here is derived from an EMBL/GenBank/DDBJ whole genome shotgun (WGS) entry which is preliminary data.</text>
</comment>
<protein>
    <submittedName>
        <fullName evidence="2">DegV family protein</fullName>
    </submittedName>
</protein>
<dbReference type="Gene3D" id="3.40.50.10170">
    <property type="match status" value="1"/>
</dbReference>
<dbReference type="EMBL" id="JAJEPW010000003">
    <property type="protein sequence ID" value="MCC2128296.1"/>
    <property type="molecule type" value="Genomic_DNA"/>
</dbReference>
<dbReference type="NCBIfam" id="TIGR00762">
    <property type="entry name" value="DegV"/>
    <property type="match status" value="1"/>
</dbReference>
<reference evidence="2" key="1">
    <citation type="submission" date="2021-10" db="EMBL/GenBank/DDBJ databases">
        <title>Anaerobic single-cell dispensing facilitates the cultivation of human gut bacteria.</title>
        <authorList>
            <person name="Afrizal A."/>
        </authorList>
    </citation>
    <scope>NUCLEOTIDE SEQUENCE</scope>
    <source>
        <strain evidence="2">CLA-AA-H272</strain>
    </source>
</reference>
<keyword evidence="3" id="KW-1185">Reference proteome</keyword>